<evidence type="ECO:0000256" key="2">
    <source>
        <dbReference type="ARBA" id="ARBA00023012"/>
    </source>
</evidence>
<evidence type="ECO:0000256" key="3">
    <source>
        <dbReference type="ARBA" id="ARBA00023015"/>
    </source>
</evidence>
<dbReference type="Gene3D" id="3.40.50.2300">
    <property type="match status" value="1"/>
</dbReference>
<evidence type="ECO:0000256" key="6">
    <source>
        <dbReference type="PROSITE-ProRule" id="PRU00169"/>
    </source>
</evidence>
<proteinExistence type="predicted"/>
<dbReference type="SMART" id="SM00862">
    <property type="entry name" value="Trans_reg_C"/>
    <property type="match status" value="1"/>
</dbReference>
<dbReference type="PROSITE" id="PS51755">
    <property type="entry name" value="OMPR_PHOB"/>
    <property type="match status" value="1"/>
</dbReference>
<evidence type="ECO:0000313" key="11">
    <source>
        <dbReference type="Proteomes" id="UP000255050"/>
    </source>
</evidence>
<dbReference type="PROSITE" id="PS50110">
    <property type="entry name" value="RESPONSE_REGULATORY"/>
    <property type="match status" value="1"/>
</dbReference>
<dbReference type="GO" id="GO:0000976">
    <property type="term" value="F:transcription cis-regulatory region binding"/>
    <property type="evidence" value="ECO:0007669"/>
    <property type="project" value="TreeGrafter"/>
</dbReference>
<dbReference type="Proteomes" id="UP000255050">
    <property type="component" value="Unassembled WGS sequence"/>
</dbReference>
<dbReference type="InterPro" id="IPR039420">
    <property type="entry name" value="WalR-like"/>
</dbReference>
<dbReference type="CDD" id="cd00156">
    <property type="entry name" value="REC"/>
    <property type="match status" value="1"/>
</dbReference>
<dbReference type="AlphaFoldDB" id="A0A7H4MVG2"/>
<feature type="modified residue" description="4-aspartylphosphate" evidence="6">
    <location>
        <position position="53"/>
    </location>
</feature>
<dbReference type="InterPro" id="IPR016032">
    <property type="entry name" value="Sig_transdc_resp-reg_C-effctor"/>
</dbReference>
<dbReference type="PANTHER" id="PTHR48111:SF1">
    <property type="entry name" value="TWO-COMPONENT RESPONSE REGULATOR ORR33"/>
    <property type="match status" value="1"/>
</dbReference>
<accession>A0A7H4MVG2</accession>
<protein>
    <submittedName>
        <fullName evidence="10">Response regulator receiver/transcriptional regulatory protein</fullName>
    </submittedName>
</protein>
<dbReference type="Pfam" id="PF00072">
    <property type="entry name" value="Response_reg"/>
    <property type="match status" value="1"/>
</dbReference>
<dbReference type="GO" id="GO:0032993">
    <property type="term" value="C:protein-DNA complex"/>
    <property type="evidence" value="ECO:0007669"/>
    <property type="project" value="TreeGrafter"/>
</dbReference>
<evidence type="ECO:0000256" key="7">
    <source>
        <dbReference type="PROSITE-ProRule" id="PRU01091"/>
    </source>
</evidence>
<reference evidence="10 11" key="1">
    <citation type="submission" date="2018-06" db="EMBL/GenBank/DDBJ databases">
        <authorList>
            <consortium name="Pathogen Informatics"/>
            <person name="Doyle S."/>
        </authorList>
    </citation>
    <scope>NUCLEOTIDE SEQUENCE [LARGE SCALE GENOMIC DNA]</scope>
    <source>
        <strain evidence="10 11">NCTC11694</strain>
    </source>
</reference>
<dbReference type="GO" id="GO:0000156">
    <property type="term" value="F:phosphorelay response regulator activity"/>
    <property type="evidence" value="ECO:0007669"/>
    <property type="project" value="TreeGrafter"/>
</dbReference>
<dbReference type="InterPro" id="IPR001867">
    <property type="entry name" value="OmpR/PhoB-type_DNA-bd"/>
</dbReference>
<organism evidence="10 11">
    <name type="scientific">Klebsiella michiganensis</name>
    <dbReference type="NCBI Taxonomy" id="1134687"/>
    <lineage>
        <taxon>Bacteria</taxon>
        <taxon>Pseudomonadati</taxon>
        <taxon>Pseudomonadota</taxon>
        <taxon>Gammaproteobacteria</taxon>
        <taxon>Enterobacterales</taxon>
        <taxon>Enterobacteriaceae</taxon>
        <taxon>Klebsiella/Raoultella group</taxon>
        <taxon>Klebsiella</taxon>
    </lineage>
</organism>
<dbReference type="EMBL" id="UGJR01000005">
    <property type="protein sequence ID" value="STT05121.1"/>
    <property type="molecule type" value="Genomic_DNA"/>
</dbReference>
<keyword evidence="4 7" id="KW-0238">DNA-binding</keyword>
<evidence type="ECO:0000256" key="5">
    <source>
        <dbReference type="ARBA" id="ARBA00023163"/>
    </source>
</evidence>
<dbReference type="SUPFAM" id="SSF52172">
    <property type="entry name" value="CheY-like"/>
    <property type="match status" value="1"/>
</dbReference>
<dbReference type="InterPro" id="IPR001789">
    <property type="entry name" value="Sig_transdc_resp-reg_receiver"/>
</dbReference>
<evidence type="ECO:0000313" key="10">
    <source>
        <dbReference type="EMBL" id="STT05121.1"/>
    </source>
</evidence>
<dbReference type="CDD" id="cd00383">
    <property type="entry name" value="trans_reg_C"/>
    <property type="match status" value="1"/>
</dbReference>
<keyword evidence="1 6" id="KW-0597">Phosphoprotein</keyword>
<dbReference type="Gene3D" id="1.10.10.10">
    <property type="entry name" value="Winged helix-like DNA-binding domain superfamily/Winged helix DNA-binding domain"/>
    <property type="match status" value="1"/>
</dbReference>
<evidence type="ECO:0000256" key="1">
    <source>
        <dbReference type="ARBA" id="ARBA00022553"/>
    </source>
</evidence>
<dbReference type="SMART" id="SM00448">
    <property type="entry name" value="REC"/>
    <property type="match status" value="1"/>
</dbReference>
<feature type="DNA-binding region" description="OmpR/PhoB-type" evidence="7">
    <location>
        <begin position="134"/>
        <end position="232"/>
    </location>
</feature>
<feature type="domain" description="OmpR/PhoB-type" evidence="9">
    <location>
        <begin position="134"/>
        <end position="232"/>
    </location>
</feature>
<dbReference type="InterPro" id="IPR011006">
    <property type="entry name" value="CheY-like_superfamily"/>
</dbReference>
<dbReference type="PANTHER" id="PTHR48111">
    <property type="entry name" value="REGULATOR OF RPOS"/>
    <property type="match status" value="1"/>
</dbReference>
<name>A0A7H4MVG2_9ENTR</name>
<keyword evidence="2" id="KW-0902">Two-component regulatory system</keyword>
<dbReference type="Pfam" id="PF00486">
    <property type="entry name" value="Trans_reg_C"/>
    <property type="match status" value="1"/>
</dbReference>
<gene>
    <name evidence="10" type="primary">phoP_3</name>
    <name evidence="10" type="ORF">NCTC11694_06672</name>
</gene>
<sequence>MTLRVAIIEDSADLLDELLAFLRHRGFDAWGVRSAEAFWRQLHRDPVDIVLIDIGLPGEDGFSVLDYLHEIGQFGLVVVTARGHEQDRLQALNAGADLYLIKPVNFSDLAESIQALGSRLRQQKPTERVNPALSAERPAPSHWVLQNERLVAPSGLALPLTQQEYRLLEVLMRNRNEVCSKVDLHTSLFTDEGEPELHRIDVVISRLRHKARLHGITLPIRAILAKGWRFSPDLSPAGSSSAAGLYPSIRAAS</sequence>
<dbReference type="GO" id="GO:0006355">
    <property type="term" value="P:regulation of DNA-templated transcription"/>
    <property type="evidence" value="ECO:0007669"/>
    <property type="project" value="InterPro"/>
</dbReference>
<dbReference type="SUPFAM" id="SSF46894">
    <property type="entry name" value="C-terminal effector domain of the bipartite response regulators"/>
    <property type="match status" value="1"/>
</dbReference>
<evidence type="ECO:0000259" key="9">
    <source>
        <dbReference type="PROSITE" id="PS51755"/>
    </source>
</evidence>
<dbReference type="InterPro" id="IPR036388">
    <property type="entry name" value="WH-like_DNA-bd_sf"/>
</dbReference>
<keyword evidence="5" id="KW-0804">Transcription</keyword>
<evidence type="ECO:0000259" key="8">
    <source>
        <dbReference type="PROSITE" id="PS50110"/>
    </source>
</evidence>
<comment type="caution">
    <text evidence="10">The sequence shown here is derived from an EMBL/GenBank/DDBJ whole genome shotgun (WGS) entry which is preliminary data.</text>
</comment>
<dbReference type="GO" id="GO:0005829">
    <property type="term" value="C:cytosol"/>
    <property type="evidence" value="ECO:0007669"/>
    <property type="project" value="TreeGrafter"/>
</dbReference>
<feature type="domain" description="Response regulatory" evidence="8">
    <location>
        <begin position="4"/>
        <end position="117"/>
    </location>
</feature>
<keyword evidence="3" id="KW-0805">Transcription regulation</keyword>
<evidence type="ECO:0000256" key="4">
    <source>
        <dbReference type="ARBA" id="ARBA00023125"/>
    </source>
</evidence>